<evidence type="ECO:0000256" key="4">
    <source>
        <dbReference type="ARBA" id="ARBA00022475"/>
    </source>
</evidence>
<evidence type="ECO:0000256" key="8">
    <source>
        <dbReference type="ARBA" id="ARBA00022989"/>
    </source>
</evidence>
<dbReference type="EMBL" id="JACOGF010000003">
    <property type="protein sequence ID" value="MBC3917300.1"/>
    <property type="molecule type" value="Genomic_DNA"/>
</dbReference>
<evidence type="ECO:0000256" key="7">
    <source>
        <dbReference type="ARBA" id="ARBA00022692"/>
    </source>
</evidence>
<dbReference type="Pfam" id="PF08334">
    <property type="entry name" value="T2SSG"/>
    <property type="match status" value="1"/>
</dbReference>
<keyword evidence="5" id="KW-0488">Methylation</keyword>
<dbReference type="NCBIfam" id="TIGR01710">
    <property type="entry name" value="typeII_sec_gspG"/>
    <property type="match status" value="1"/>
</dbReference>
<dbReference type="NCBIfam" id="TIGR02532">
    <property type="entry name" value="IV_pilin_GFxxxE"/>
    <property type="match status" value="1"/>
</dbReference>
<keyword evidence="6" id="KW-0997">Cell inner membrane</keyword>
<dbReference type="Proteomes" id="UP000650424">
    <property type="component" value="Unassembled WGS sequence"/>
</dbReference>
<feature type="domain" description="Type II secretion system protein GspG C-terminal" evidence="11">
    <location>
        <begin position="41"/>
        <end position="146"/>
    </location>
</feature>
<evidence type="ECO:0000256" key="2">
    <source>
        <dbReference type="ARBA" id="ARBA00009984"/>
    </source>
</evidence>
<keyword evidence="8 10" id="KW-1133">Transmembrane helix</keyword>
<dbReference type="RefSeq" id="WP_186946790.1">
    <property type="nucleotide sequence ID" value="NZ_JACOGF010000003.1"/>
</dbReference>
<dbReference type="Gene3D" id="3.30.700.10">
    <property type="entry name" value="Glycoprotein, Type 4 Pilin"/>
    <property type="match status" value="1"/>
</dbReference>
<organism evidence="12 13">
    <name type="scientific">Undibacterium hunanense</name>
    <dbReference type="NCBI Taxonomy" id="2762292"/>
    <lineage>
        <taxon>Bacteria</taxon>
        <taxon>Pseudomonadati</taxon>
        <taxon>Pseudomonadota</taxon>
        <taxon>Betaproteobacteria</taxon>
        <taxon>Burkholderiales</taxon>
        <taxon>Oxalobacteraceae</taxon>
        <taxon>Undibacterium</taxon>
    </lineage>
</organism>
<name>A0ABR6ZN29_9BURK</name>
<dbReference type="Pfam" id="PF07963">
    <property type="entry name" value="N_methyl"/>
    <property type="match status" value="1"/>
</dbReference>
<evidence type="ECO:0000256" key="6">
    <source>
        <dbReference type="ARBA" id="ARBA00022519"/>
    </source>
</evidence>
<keyword evidence="7 10" id="KW-0812">Transmembrane</keyword>
<reference evidence="12 13" key="1">
    <citation type="submission" date="2020-08" db="EMBL/GenBank/DDBJ databases">
        <title>Novel species isolated from subtropical streams in China.</title>
        <authorList>
            <person name="Lu H."/>
        </authorList>
    </citation>
    <scope>NUCLEOTIDE SEQUENCE [LARGE SCALE GENOMIC DNA]</scope>
    <source>
        <strain evidence="12 13">CY18W</strain>
    </source>
</reference>
<dbReference type="InterPro" id="IPR012902">
    <property type="entry name" value="N_methyl_site"/>
</dbReference>
<evidence type="ECO:0000259" key="11">
    <source>
        <dbReference type="Pfam" id="PF08334"/>
    </source>
</evidence>
<dbReference type="PANTHER" id="PTHR30093">
    <property type="entry name" value="GENERAL SECRETION PATHWAY PROTEIN G"/>
    <property type="match status" value="1"/>
</dbReference>
<dbReference type="InterPro" id="IPR045584">
    <property type="entry name" value="Pilin-like"/>
</dbReference>
<comment type="caution">
    <text evidence="12">The sequence shown here is derived from an EMBL/GenBank/DDBJ whole genome shotgun (WGS) entry which is preliminary data.</text>
</comment>
<evidence type="ECO:0000313" key="13">
    <source>
        <dbReference type="Proteomes" id="UP000650424"/>
    </source>
</evidence>
<dbReference type="InterPro" id="IPR013545">
    <property type="entry name" value="T2SS_protein-GspG_C"/>
</dbReference>
<accession>A0ABR6ZN29</accession>
<evidence type="ECO:0000313" key="12">
    <source>
        <dbReference type="EMBL" id="MBC3917300.1"/>
    </source>
</evidence>
<dbReference type="SUPFAM" id="SSF54523">
    <property type="entry name" value="Pili subunits"/>
    <property type="match status" value="1"/>
</dbReference>
<dbReference type="InterPro" id="IPR000983">
    <property type="entry name" value="Bac_GSPG_pilin"/>
</dbReference>
<evidence type="ECO:0000256" key="5">
    <source>
        <dbReference type="ARBA" id="ARBA00022481"/>
    </source>
</evidence>
<protein>
    <recommendedName>
        <fullName evidence="3">Type II secretion system core protein G</fullName>
    </recommendedName>
</protein>
<dbReference type="InterPro" id="IPR010054">
    <property type="entry name" value="Type2_sec_GspG"/>
</dbReference>
<comment type="subcellular location">
    <subcellularLocation>
        <location evidence="1">Cell inner membrane</location>
        <topology evidence="1">Single-pass membrane protein</topology>
    </subcellularLocation>
</comment>
<feature type="transmembrane region" description="Helical" evidence="10">
    <location>
        <begin position="20"/>
        <end position="38"/>
    </location>
</feature>
<evidence type="ECO:0000256" key="9">
    <source>
        <dbReference type="ARBA" id="ARBA00023136"/>
    </source>
</evidence>
<evidence type="ECO:0000256" key="1">
    <source>
        <dbReference type="ARBA" id="ARBA00004377"/>
    </source>
</evidence>
<evidence type="ECO:0000256" key="3">
    <source>
        <dbReference type="ARBA" id="ARBA00020042"/>
    </source>
</evidence>
<sequence length="146" mass="15949">MRNDSRKPRQHSSHISGFTLLELLVVIAIIGLLSAYVGPKYFSKVGESRQKVAKAQIESFSKALDNYRLDVGRYPNGDVGLNALLVRPVGVARWNGPYLQKALPMDPWGNAYIYRIPGRNGKEFDLSSLGEDGRAGGTGEAADVSN</sequence>
<dbReference type="PANTHER" id="PTHR30093:SF45">
    <property type="entry name" value="TYPE II SECRETION SYSTEM CORE PROTEIN G"/>
    <property type="match status" value="1"/>
</dbReference>
<evidence type="ECO:0000256" key="10">
    <source>
        <dbReference type="SAM" id="Phobius"/>
    </source>
</evidence>
<gene>
    <name evidence="12" type="primary">gspG</name>
    <name evidence="12" type="ORF">H8L32_07425</name>
</gene>
<keyword evidence="4" id="KW-1003">Cell membrane</keyword>
<proteinExistence type="inferred from homology"/>
<comment type="similarity">
    <text evidence="2">Belongs to the GSP G family.</text>
</comment>
<keyword evidence="9 10" id="KW-0472">Membrane</keyword>
<dbReference type="PRINTS" id="PR00813">
    <property type="entry name" value="BCTERIALGSPG"/>
</dbReference>
<keyword evidence="13" id="KW-1185">Reference proteome</keyword>